<dbReference type="AlphaFoldDB" id="A0A1H8KI99"/>
<keyword evidence="2" id="KW-0285">Flavoprotein</keyword>
<dbReference type="InterPro" id="IPR014729">
    <property type="entry name" value="Rossmann-like_a/b/a_fold"/>
</dbReference>
<dbReference type="EMBL" id="FODH01000003">
    <property type="protein sequence ID" value="SEN92306.1"/>
    <property type="molecule type" value="Genomic_DNA"/>
</dbReference>
<keyword evidence="2" id="KW-0274">FAD</keyword>
<dbReference type="OrthoDB" id="9770286at2"/>
<accession>A0A1H8KI99</accession>
<feature type="binding site" evidence="2">
    <location>
        <begin position="280"/>
        <end position="287"/>
    </location>
    <ligand>
        <name>FAD</name>
        <dbReference type="ChEBI" id="CHEBI:57692"/>
    </ligand>
</feature>
<dbReference type="Pfam" id="PF01012">
    <property type="entry name" value="ETF"/>
    <property type="match status" value="1"/>
</dbReference>
<dbReference type="RefSeq" id="WP_036603180.1">
    <property type="nucleotide sequence ID" value="NZ_CP076607.1"/>
</dbReference>
<reference evidence="4 5" key="1">
    <citation type="submission" date="2016-10" db="EMBL/GenBank/DDBJ databases">
        <authorList>
            <person name="de Groot N.N."/>
        </authorList>
    </citation>
    <scope>NUCLEOTIDE SEQUENCE [LARGE SCALE GENOMIC DNA]</scope>
    <source>
        <strain evidence="4 5">CGMCC 1.10238</strain>
    </source>
</reference>
<comment type="similarity">
    <text evidence="1">Belongs to the ETF alpha-subunit/FixB family.</text>
</comment>
<dbReference type="PANTHER" id="PTHR43153">
    <property type="entry name" value="ELECTRON TRANSFER FLAVOPROTEIN ALPHA"/>
    <property type="match status" value="1"/>
</dbReference>
<evidence type="ECO:0000313" key="5">
    <source>
        <dbReference type="Proteomes" id="UP000198809"/>
    </source>
</evidence>
<dbReference type="GO" id="GO:0033539">
    <property type="term" value="P:fatty acid beta-oxidation using acyl-CoA dehydrogenase"/>
    <property type="evidence" value="ECO:0007669"/>
    <property type="project" value="TreeGrafter"/>
</dbReference>
<dbReference type="Proteomes" id="UP000198809">
    <property type="component" value="Unassembled WGS sequence"/>
</dbReference>
<dbReference type="Pfam" id="PF00766">
    <property type="entry name" value="ETF_alpha"/>
    <property type="match status" value="1"/>
</dbReference>
<name>A0A1H8KI99_9BACL</name>
<dbReference type="PIRSF" id="PIRSF000089">
    <property type="entry name" value="Electra_flavoP_a"/>
    <property type="match status" value="1"/>
</dbReference>
<protein>
    <submittedName>
        <fullName evidence="4">Electron transfer flavoprotein alpha subunit</fullName>
    </submittedName>
</protein>
<evidence type="ECO:0000259" key="3">
    <source>
        <dbReference type="SMART" id="SM00893"/>
    </source>
</evidence>
<feature type="binding site" evidence="2">
    <location>
        <position position="301"/>
    </location>
    <ligand>
        <name>FAD</name>
        <dbReference type="ChEBI" id="CHEBI:57692"/>
    </ligand>
</feature>
<evidence type="ECO:0000256" key="2">
    <source>
        <dbReference type="PIRSR" id="PIRSR000089-1"/>
    </source>
</evidence>
<dbReference type="InterPro" id="IPR014731">
    <property type="entry name" value="ETF_asu_C"/>
</dbReference>
<proteinExistence type="inferred from homology"/>
<evidence type="ECO:0000313" key="4">
    <source>
        <dbReference type="EMBL" id="SEN92306.1"/>
    </source>
</evidence>
<dbReference type="InterPro" id="IPR014730">
    <property type="entry name" value="ETF_a/b_N"/>
</dbReference>
<sequence length="343" mass="37546">MYSGAAIFPEDHTCRDVLVFVECQNLEMRQSSLEVLNVGCQLAVECHGKLGAIVIESDVSADELIRLASLCHYIILVQDRINPFEEDLYIRDLVSVCRQYKPNVFLLSATLFGKSIAPAIAVQLQVGLTADCTELRMDSSALIQIRPALGGELLAEIKTLNNHIQMATVASGGVQAAPPQAFLHTGTQLFKVDTAISRIELTDWRKAELSATPEHSEIVVGVGRGIKYENEFLAIRKFAQDIGASIGFTRAVIDESWADERNLIGQTGKSIKPRIYFAFGISGAIHHITGIRGAQYIIAVNTDREAPIFKYAHYGIVAEPLQFITDISKHLAAQREPSPAADG</sequence>
<feature type="binding site" evidence="2">
    <location>
        <position position="224"/>
    </location>
    <ligand>
        <name>FAD</name>
        <dbReference type="ChEBI" id="CHEBI:57692"/>
    </ligand>
</feature>
<feature type="binding site" evidence="2">
    <location>
        <begin position="249"/>
        <end position="250"/>
    </location>
    <ligand>
        <name>FAD</name>
        <dbReference type="ChEBI" id="CHEBI:57692"/>
    </ligand>
</feature>
<dbReference type="GO" id="GO:0050660">
    <property type="term" value="F:flavin adenine dinucleotide binding"/>
    <property type="evidence" value="ECO:0007669"/>
    <property type="project" value="InterPro"/>
</dbReference>
<comment type="cofactor">
    <cofactor evidence="2">
        <name>FAD</name>
        <dbReference type="ChEBI" id="CHEBI:57692"/>
    </cofactor>
    <text evidence="2">Binds 1 FAD per dimer.</text>
</comment>
<gene>
    <name evidence="4" type="ORF">SAMN04487895_103447</name>
</gene>
<feature type="domain" description="Electron transfer flavoprotein alpha/beta-subunit N-terminal" evidence="3">
    <location>
        <begin position="17"/>
        <end position="208"/>
    </location>
</feature>
<dbReference type="InterPro" id="IPR001308">
    <property type="entry name" value="ETF_a/FixB"/>
</dbReference>
<dbReference type="InterPro" id="IPR029035">
    <property type="entry name" value="DHS-like_NAD/FAD-binding_dom"/>
</dbReference>
<organism evidence="4 5">
    <name type="scientific">Paenibacillus sophorae</name>
    <dbReference type="NCBI Taxonomy" id="1333845"/>
    <lineage>
        <taxon>Bacteria</taxon>
        <taxon>Bacillati</taxon>
        <taxon>Bacillota</taxon>
        <taxon>Bacilli</taxon>
        <taxon>Bacillales</taxon>
        <taxon>Paenibacillaceae</taxon>
        <taxon>Paenibacillus</taxon>
    </lineage>
</organism>
<dbReference type="SMART" id="SM00893">
    <property type="entry name" value="ETF"/>
    <property type="match status" value="1"/>
</dbReference>
<dbReference type="PANTHER" id="PTHR43153:SF1">
    <property type="entry name" value="ELECTRON TRANSFER FLAVOPROTEIN SUBUNIT ALPHA, MITOCHONDRIAL"/>
    <property type="match status" value="1"/>
</dbReference>
<dbReference type="SUPFAM" id="SSF52402">
    <property type="entry name" value="Adenine nucleotide alpha hydrolases-like"/>
    <property type="match status" value="1"/>
</dbReference>
<dbReference type="SUPFAM" id="SSF52467">
    <property type="entry name" value="DHS-like NAD/FAD-binding domain"/>
    <property type="match status" value="1"/>
</dbReference>
<evidence type="ECO:0000256" key="1">
    <source>
        <dbReference type="ARBA" id="ARBA00005817"/>
    </source>
</evidence>
<dbReference type="Gene3D" id="3.40.50.620">
    <property type="entry name" value="HUPs"/>
    <property type="match status" value="1"/>
</dbReference>
<dbReference type="Gene3D" id="3.40.50.1220">
    <property type="entry name" value="TPP-binding domain"/>
    <property type="match status" value="1"/>
</dbReference>
<dbReference type="STRING" id="1333845.SAMN04487895_103447"/>
<dbReference type="GO" id="GO:0009055">
    <property type="term" value="F:electron transfer activity"/>
    <property type="evidence" value="ECO:0007669"/>
    <property type="project" value="InterPro"/>
</dbReference>